<dbReference type="GO" id="GO:0003677">
    <property type="term" value="F:DNA binding"/>
    <property type="evidence" value="ECO:0007669"/>
    <property type="project" value="UniProtKB-KW"/>
</dbReference>
<dbReference type="KEGG" id="ams:AMIS_41190"/>
<dbReference type="PANTHER" id="PTHR38445:SF10">
    <property type="entry name" value="GNTR-FAMILY TRANSCRIPTIONAL REGULATOR"/>
    <property type="match status" value="1"/>
</dbReference>
<dbReference type="RefSeq" id="WP_014444233.1">
    <property type="nucleotide sequence ID" value="NC_017093.1"/>
</dbReference>
<dbReference type="AlphaFoldDB" id="I0H8K2"/>
<evidence type="ECO:0000256" key="3">
    <source>
        <dbReference type="ARBA" id="ARBA00023163"/>
    </source>
</evidence>
<dbReference type="Proteomes" id="UP000007882">
    <property type="component" value="Chromosome"/>
</dbReference>
<evidence type="ECO:0000313" key="6">
    <source>
        <dbReference type="Proteomes" id="UP000007882"/>
    </source>
</evidence>
<accession>I0H8K2</accession>
<name>I0H8K2_ACTM4</name>
<sequence length="123" mass="13963">MFDDHSPIYRQIAEQIKADVLRGVLSAEEQVMSTNQYATHYRINPATAAKAFQQLVDEGVIYKRRGVGMFVSAEAPQRLRDEKRERFFTDVLDPMVAQARTLGIPAADIVTRIQHLMDQGDAR</sequence>
<dbReference type="PANTHER" id="PTHR38445">
    <property type="entry name" value="HTH-TYPE TRANSCRIPTIONAL REPRESSOR YTRA"/>
    <property type="match status" value="1"/>
</dbReference>
<dbReference type="GO" id="GO:0003700">
    <property type="term" value="F:DNA-binding transcription factor activity"/>
    <property type="evidence" value="ECO:0007669"/>
    <property type="project" value="InterPro"/>
</dbReference>
<organism evidence="5 6">
    <name type="scientific">Actinoplanes missouriensis (strain ATCC 14538 / DSM 43046 / CBS 188.64 / JCM 3121 / NBRC 102363 / NCIMB 12654 / NRRL B-3342 / UNCC 431)</name>
    <dbReference type="NCBI Taxonomy" id="512565"/>
    <lineage>
        <taxon>Bacteria</taxon>
        <taxon>Bacillati</taxon>
        <taxon>Actinomycetota</taxon>
        <taxon>Actinomycetes</taxon>
        <taxon>Micromonosporales</taxon>
        <taxon>Micromonosporaceae</taxon>
        <taxon>Actinoplanes</taxon>
    </lineage>
</organism>
<evidence type="ECO:0000256" key="1">
    <source>
        <dbReference type="ARBA" id="ARBA00023015"/>
    </source>
</evidence>
<dbReference type="Gene3D" id="1.10.10.10">
    <property type="entry name" value="Winged helix-like DNA-binding domain superfamily/Winged helix DNA-binding domain"/>
    <property type="match status" value="1"/>
</dbReference>
<dbReference type="InterPro" id="IPR036390">
    <property type="entry name" value="WH_DNA-bd_sf"/>
</dbReference>
<gene>
    <name evidence="5" type="ordered locus">AMIS_41190</name>
</gene>
<evidence type="ECO:0000313" key="5">
    <source>
        <dbReference type="EMBL" id="BAL89339.1"/>
    </source>
</evidence>
<dbReference type="STRING" id="512565.AMIS_41190"/>
<proteinExistence type="predicted"/>
<dbReference type="SUPFAM" id="SSF46785">
    <property type="entry name" value="Winged helix' DNA-binding domain"/>
    <property type="match status" value="1"/>
</dbReference>
<keyword evidence="6" id="KW-1185">Reference proteome</keyword>
<dbReference type="PROSITE" id="PS50949">
    <property type="entry name" value="HTH_GNTR"/>
    <property type="match status" value="1"/>
</dbReference>
<dbReference type="SMART" id="SM00345">
    <property type="entry name" value="HTH_GNTR"/>
    <property type="match status" value="1"/>
</dbReference>
<dbReference type="CDD" id="cd07377">
    <property type="entry name" value="WHTH_GntR"/>
    <property type="match status" value="1"/>
</dbReference>
<dbReference type="InterPro" id="IPR000524">
    <property type="entry name" value="Tscrpt_reg_HTH_GntR"/>
</dbReference>
<dbReference type="EMBL" id="AP012319">
    <property type="protein sequence ID" value="BAL89339.1"/>
    <property type="molecule type" value="Genomic_DNA"/>
</dbReference>
<dbReference type="PATRIC" id="fig|512565.3.peg.4101"/>
<reference evidence="5 6" key="1">
    <citation type="submission" date="2012-02" db="EMBL/GenBank/DDBJ databases">
        <title>Complete genome sequence of Actinoplanes missouriensis 431 (= NBRC 102363).</title>
        <authorList>
            <person name="Ohnishi Y."/>
            <person name="Ishikawa J."/>
            <person name="Sekine M."/>
            <person name="Hosoyama A."/>
            <person name="Harada T."/>
            <person name="Narita H."/>
            <person name="Hata T."/>
            <person name="Konno Y."/>
            <person name="Tutikane K."/>
            <person name="Fujita N."/>
            <person name="Horinouchi S."/>
            <person name="Hayakawa M."/>
        </authorList>
    </citation>
    <scope>NUCLEOTIDE SEQUENCE [LARGE SCALE GENOMIC DNA]</scope>
    <source>
        <strain evidence="6">ATCC 14538 / DSM 43046 / CBS 188.64 / JCM 3121 / NBRC 102363 / NCIMB 12654 / NRRL B-3342 / UNCC 431</strain>
    </source>
</reference>
<feature type="domain" description="HTH gntR-type" evidence="4">
    <location>
        <begin position="6"/>
        <end position="74"/>
    </location>
</feature>
<keyword evidence="3" id="KW-0804">Transcription</keyword>
<evidence type="ECO:0000256" key="2">
    <source>
        <dbReference type="ARBA" id="ARBA00023125"/>
    </source>
</evidence>
<keyword evidence="1" id="KW-0805">Transcription regulation</keyword>
<keyword evidence="2" id="KW-0238">DNA-binding</keyword>
<dbReference type="HOGENOM" id="CLU_017584_10_0_11"/>
<dbReference type="InterPro" id="IPR036388">
    <property type="entry name" value="WH-like_DNA-bd_sf"/>
</dbReference>
<evidence type="ECO:0000259" key="4">
    <source>
        <dbReference type="PROSITE" id="PS50949"/>
    </source>
</evidence>
<dbReference type="Pfam" id="PF00392">
    <property type="entry name" value="GntR"/>
    <property type="match status" value="1"/>
</dbReference>
<dbReference type="eggNOG" id="COG1725">
    <property type="taxonomic scope" value="Bacteria"/>
</dbReference>
<protein>
    <submittedName>
        <fullName evidence="5">Putative GntR-family transcriptional regulator</fullName>
    </submittedName>
</protein>
<dbReference type="OrthoDB" id="3214900at2"/>